<sequence>MKPLHIRIVEDFKAGHELSTKLIKDSYASSDNHASSTIKFLSQCRAIKNSGRKDGKTTIYIIQRGAYERVMKKDKAASKFRKKTNKYLRCDVKELTKTHNPLVLKFDALLAGVRA</sequence>
<dbReference type="OrthoDB" id="6455203at2"/>
<dbReference type="PATRIC" id="fig|1354272.4.peg.3877"/>
<protein>
    <submittedName>
        <fullName evidence="1">Uncharacterized protein</fullName>
    </submittedName>
</protein>
<keyword evidence="2" id="KW-1185">Reference proteome</keyword>
<dbReference type="AlphaFoldDB" id="A0A1B7JGH8"/>
<dbReference type="RefSeq" id="WP_068910298.1">
    <property type="nucleotide sequence ID" value="NZ_LXEW01000053.1"/>
</dbReference>
<comment type="caution">
    <text evidence="1">The sequence shown here is derived from an EMBL/GenBank/DDBJ whole genome shotgun (WGS) entry which is preliminary data.</text>
</comment>
<name>A0A1B7JGH8_9GAMM</name>
<gene>
    <name evidence="1" type="ORF">M998_3790</name>
</gene>
<organism evidence="1 2">
    <name type="scientific">Providencia heimbachae ATCC 35613</name>
    <dbReference type="NCBI Taxonomy" id="1354272"/>
    <lineage>
        <taxon>Bacteria</taxon>
        <taxon>Pseudomonadati</taxon>
        <taxon>Pseudomonadota</taxon>
        <taxon>Gammaproteobacteria</taxon>
        <taxon>Enterobacterales</taxon>
        <taxon>Morganellaceae</taxon>
        <taxon>Providencia</taxon>
    </lineage>
</organism>
<evidence type="ECO:0000313" key="1">
    <source>
        <dbReference type="EMBL" id="OAT46987.1"/>
    </source>
</evidence>
<evidence type="ECO:0000313" key="2">
    <source>
        <dbReference type="Proteomes" id="UP000078224"/>
    </source>
</evidence>
<dbReference type="Proteomes" id="UP000078224">
    <property type="component" value="Unassembled WGS sequence"/>
</dbReference>
<dbReference type="EMBL" id="LXEW01000053">
    <property type="protein sequence ID" value="OAT46987.1"/>
    <property type="molecule type" value="Genomic_DNA"/>
</dbReference>
<accession>A0A1B7JGH8</accession>
<proteinExistence type="predicted"/>
<reference evidence="1 2" key="1">
    <citation type="submission" date="2016-04" db="EMBL/GenBank/DDBJ databases">
        <title>ATOL: Assembling a taxonomically balanced genome-scale reconstruction of the evolutionary history of the Enterobacteriaceae.</title>
        <authorList>
            <person name="Plunkett G.III."/>
            <person name="Neeno-Eckwall E.C."/>
            <person name="Glasner J.D."/>
            <person name="Perna N.T."/>
        </authorList>
    </citation>
    <scope>NUCLEOTIDE SEQUENCE [LARGE SCALE GENOMIC DNA]</scope>
    <source>
        <strain evidence="1 2">ATCC 35613</strain>
    </source>
</reference>